<dbReference type="PANTHER" id="PTHR24189">
    <property type="entry name" value="MYOTROPHIN"/>
    <property type="match status" value="1"/>
</dbReference>
<dbReference type="EMBL" id="BHVY01000003">
    <property type="protein sequence ID" value="GIJ84992.1"/>
    <property type="molecule type" value="Genomic_DNA"/>
</dbReference>
<dbReference type="OrthoDB" id="21416at2759"/>
<evidence type="ECO:0008006" key="5">
    <source>
        <dbReference type="Google" id="ProtNLM"/>
    </source>
</evidence>
<name>A0A9P3B5H2_9EURO</name>
<dbReference type="GO" id="GO:0005737">
    <property type="term" value="C:cytoplasm"/>
    <property type="evidence" value="ECO:0007669"/>
    <property type="project" value="TreeGrafter"/>
</dbReference>
<accession>A0A9P3B5H2</accession>
<sequence>MDLEGKDWEIARAVKNPDRVRELLSQGHKPDAFDVCEAARHGALCAGALETVEILLATGDIDANTRPDYADLTNTAGVEEGWASGANSSLPPKIYKDPDEWYPLHLALTYSRVQSDPHVQKKNMTRMAAALLQHGADPYALFRQTIRLYSYMSRYPGEIHDDKAIDEDFDLGIPDKAGVYPFIAALSRIRRYWPNTEHPGALETAIDDLLEAGANPLVRDSQANTALHYLALSWLDDFGVRGDEQRRLCRLFLDRGIDPNARNVDGQSALDLYFTAFETSRYQNRQGYSWNVWQDMDEPYAKIDDEVLRIFEKAGANLTAQVSEGQTLLHIVAGKRTLRTYDRLLLLLSKGLDPMVRNAKGEMAIDVAMSLEPSGESLF</sequence>
<dbReference type="InterPro" id="IPR036770">
    <property type="entry name" value="Ankyrin_rpt-contain_sf"/>
</dbReference>
<dbReference type="AlphaFoldDB" id="A0A9P3B5H2"/>
<dbReference type="PANTHER" id="PTHR24189:SF50">
    <property type="entry name" value="ANKYRIN REPEAT AND SOCS BOX PROTEIN 2"/>
    <property type="match status" value="1"/>
</dbReference>
<protein>
    <recommendedName>
        <fullName evidence="5">Ankyrin repeat-containing domain protein</fullName>
    </recommendedName>
</protein>
<dbReference type="RefSeq" id="XP_043155739.1">
    <property type="nucleotide sequence ID" value="XM_043299804.1"/>
</dbReference>
<evidence type="ECO:0000313" key="3">
    <source>
        <dbReference type="EMBL" id="GIJ84992.1"/>
    </source>
</evidence>
<proteinExistence type="predicted"/>
<dbReference type="SMART" id="SM00248">
    <property type="entry name" value="ANK"/>
    <property type="match status" value="4"/>
</dbReference>
<evidence type="ECO:0000256" key="1">
    <source>
        <dbReference type="ARBA" id="ARBA00022737"/>
    </source>
</evidence>
<dbReference type="SUPFAM" id="SSF48403">
    <property type="entry name" value="Ankyrin repeat"/>
    <property type="match status" value="1"/>
</dbReference>
<keyword evidence="2" id="KW-0040">ANK repeat</keyword>
<dbReference type="GO" id="GO:0005634">
    <property type="term" value="C:nucleus"/>
    <property type="evidence" value="ECO:0007669"/>
    <property type="project" value="TreeGrafter"/>
</dbReference>
<evidence type="ECO:0000313" key="4">
    <source>
        <dbReference type="Proteomes" id="UP001043456"/>
    </source>
</evidence>
<gene>
    <name evidence="3" type="ORF">Asppvi_003847</name>
</gene>
<reference evidence="3 4" key="1">
    <citation type="submission" date="2018-10" db="EMBL/GenBank/DDBJ databases">
        <title>Pan-genome distribution and transcriptional activeness of fungal secondary metabolism genes in Aspergillus section Fumigati.</title>
        <authorList>
            <person name="Takahashi H."/>
            <person name="Umemura M."/>
            <person name="Ninomiya A."/>
            <person name="Kusuya Y."/>
            <person name="Urayama S."/>
            <person name="Shimizu M."/>
            <person name="Watanabe A."/>
            <person name="Kamei K."/>
            <person name="Yaguchi T."/>
            <person name="Hagiwara D."/>
        </authorList>
    </citation>
    <scope>NUCLEOTIDE SEQUENCE [LARGE SCALE GENOMIC DNA]</scope>
    <source>
        <strain evidence="3 4">IFM 55266</strain>
    </source>
</reference>
<organism evidence="3 4">
    <name type="scientific">Aspergillus pseudoviridinutans</name>
    <dbReference type="NCBI Taxonomy" id="1517512"/>
    <lineage>
        <taxon>Eukaryota</taxon>
        <taxon>Fungi</taxon>
        <taxon>Dikarya</taxon>
        <taxon>Ascomycota</taxon>
        <taxon>Pezizomycotina</taxon>
        <taxon>Eurotiomycetes</taxon>
        <taxon>Eurotiomycetidae</taxon>
        <taxon>Eurotiales</taxon>
        <taxon>Aspergillaceae</taxon>
        <taxon>Aspergillus</taxon>
        <taxon>Aspergillus subgen. Fumigati</taxon>
    </lineage>
</organism>
<dbReference type="InterPro" id="IPR002110">
    <property type="entry name" value="Ankyrin_rpt"/>
</dbReference>
<keyword evidence="4" id="KW-1185">Reference proteome</keyword>
<dbReference type="Gene3D" id="1.25.40.20">
    <property type="entry name" value="Ankyrin repeat-containing domain"/>
    <property type="match status" value="3"/>
</dbReference>
<comment type="caution">
    <text evidence="3">The sequence shown here is derived from an EMBL/GenBank/DDBJ whole genome shotgun (WGS) entry which is preliminary data.</text>
</comment>
<dbReference type="Proteomes" id="UP001043456">
    <property type="component" value="Unassembled WGS sequence"/>
</dbReference>
<evidence type="ECO:0000256" key="2">
    <source>
        <dbReference type="ARBA" id="ARBA00023043"/>
    </source>
</evidence>
<keyword evidence="1" id="KW-0677">Repeat</keyword>
<dbReference type="InterPro" id="IPR050745">
    <property type="entry name" value="Multifunctional_regulatory"/>
</dbReference>
<dbReference type="GeneID" id="67002459"/>